<sequence>MTHFSQDSFARKTIPPAASKTRCSHTIVIPTKDRPRLLARALASAQQERGQTGEIVVIDDHSADPVTCAGEGMRVIRLTDGQSGVAAARNAGINAARGCVIFFLDDDDWFVPGYCERVLSGAAQSHDYGFSSYLEVRGGHPERAGKVRFAEGPIPRRAPLRKQLCGFGMGFWIRRSVADEIGPVDHDLTINEDTDFVCRLILANKSAWYSATPGVTILRDESARADLGHLTSRTSSQERARCMRLLCERYPNLLPHLGKSYLRHCVKAGRKQDAMSFLGGIKDFRLRLNLTIFTCMKLVARCFRVQQPAPRAR</sequence>
<dbReference type="GO" id="GO:0016740">
    <property type="term" value="F:transferase activity"/>
    <property type="evidence" value="ECO:0007669"/>
    <property type="project" value="UniProtKB-KW"/>
</dbReference>
<dbReference type="EMBL" id="FTPR01000003">
    <property type="protein sequence ID" value="SIT90388.1"/>
    <property type="molecule type" value="Genomic_DNA"/>
</dbReference>
<feature type="domain" description="Glycosyltransferase 2-like" evidence="1">
    <location>
        <begin position="26"/>
        <end position="181"/>
    </location>
</feature>
<name>A0A1R3XG70_9RHOB</name>
<dbReference type="InterPro" id="IPR001173">
    <property type="entry name" value="Glyco_trans_2-like"/>
</dbReference>
<dbReference type="RefSeq" id="WP_076660787.1">
    <property type="nucleotide sequence ID" value="NZ_FTPR01000003.1"/>
</dbReference>
<dbReference type="OrthoDB" id="5291101at2"/>
<dbReference type="Pfam" id="PF00535">
    <property type="entry name" value="Glycos_transf_2"/>
    <property type="match status" value="1"/>
</dbReference>
<evidence type="ECO:0000259" key="1">
    <source>
        <dbReference type="Pfam" id="PF00535"/>
    </source>
</evidence>
<dbReference type="InterPro" id="IPR029044">
    <property type="entry name" value="Nucleotide-diphossugar_trans"/>
</dbReference>
<dbReference type="PANTHER" id="PTHR43685">
    <property type="entry name" value="GLYCOSYLTRANSFERASE"/>
    <property type="match status" value="1"/>
</dbReference>
<dbReference type="CDD" id="cd00761">
    <property type="entry name" value="Glyco_tranf_GTA_type"/>
    <property type="match status" value="1"/>
</dbReference>
<dbReference type="STRING" id="287098.SAMN05421665_3090"/>
<dbReference type="InterPro" id="IPR050834">
    <property type="entry name" value="Glycosyltransf_2"/>
</dbReference>
<reference evidence="3" key="1">
    <citation type="submission" date="2017-01" db="EMBL/GenBank/DDBJ databases">
        <authorList>
            <person name="Varghese N."/>
            <person name="Submissions S."/>
        </authorList>
    </citation>
    <scope>NUCLEOTIDE SEQUENCE [LARGE SCALE GENOMIC DNA]</scope>
    <source>
        <strain evidence="3">DSM 29591</strain>
    </source>
</reference>
<organism evidence="2 3">
    <name type="scientific">Yoonia rosea</name>
    <dbReference type="NCBI Taxonomy" id="287098"/>
    <lineage>
        <taxon>Bacteria</taxon>
        <taxon>Pseudomonadati</taxon>
        <taxon>Pseudomonadota</taxon>
        <taxon>Alphaproteobacteria</taxon>
        <taxon>Rhodobacterales</taxon>
        <taxon>Paracoccaceae</taxon>
        <taxon>Yoonia</taxon>
    </lineage>
</organism>
<gene>
    <name evidence="2" type="ORF">SAMN05421665_3090</name>
</gene>
<dbReference type="PANTHER" id="PTHR43685:SF2">
    <property type="entry name" value="GLYCOSYLTRANSFERASE 2-LIKE DOMAIN-CONTAINING PROTEIN"/>
    <property type="match status" value="1"/>
</dbReference>
<dbReference type="Gene3D" id="3.90.550.10">
    <property type="entry name" value="Spore Coat Polysaccharide Biosynthesis Protein SpsA, Chain A"/>
    <property type="match status" value="1"/>
</dbReference>
<dbReference type="SUPFAM" id="SSF53448">
    <property type="entry name" value="Nucleotide-diphospho-sugar transferases"/>
    <property type="match status" value="1"/>
</dbReference>
<accession>A0A1R3XG70</accession>
<dbReference type="AlphaFoldDB" id="A0A1R3XG70"/>
<proteinExistence type="predicted"/>
<dbReference type="Proteomes" id="UP000186997">
    <property type="component" value="Unassembled WGS sequence"/>
</dbReference>
<evidence type="ECO:0000313" key="2">
    <source>
        <dbReference type="EMBL" id="SIT90388.1"/>
    </source>
</evidence>
<protein>
    <submittedName>
        <fullName evidence="2">Glycosyl transferase family 2</fullName>
    </submittedName>
</protein>
<keyword evidence="2" id="KW-0808">Transferase</keyword>
<evidence type="ECO:0000313" key="3">
    <source>
        <dbReference type="Proteomes" id="UP000186997"/>
    </source>
</evidence>
<keyword evidence="3" id="KW-1185">Reference proteome</keyword>